<organism evidence="2">
    <name type="scientific">Arion vulgaris</name>
    <dbReference type="NCBI Taxonomy" id="1028688"/>
    <lineage>
        <taxon>Eukaryota</taxon>
        <taxon>Metazoa</taxon>
        <taxon>Spiralia</taxon>
        <taxon>Lophotrochozoa</taxon>
        <taxon>Mollusca</taxon>
        <taxon>Gastropoda</taxon>
        <taxon>Heterobranchia</taxon>
        <taxon>Euthyneura</taxon>
        <taxon>Panpulmonata</taxon>
        <taxon>Eupulmonata</taxon>
        <taxon>Stylommatophora</taxon>
        <taxon>Helicina</taxon>
        <taxon>Arionoidea</taxon>
        <taxon>Arionidae</taxon>
        <taxon>Arion</taxon>
    </lineage>
</organism>
<dbReference type="AlphaFoldDB" id="A0A0B6ZM71"/>
<feature type="region of interest" description="Disordered" evidence="1">
    <location>
        <begin position="62"/>
        <end position="85"/>
    </location>
</feature>
<accession>A0A0B6ZM71</accession>
<feature type="region of interest" description="Disordered" evidence="1">
    <location>
        <begin position="183"/>
        <end position="204"/>
    </location>
</feature>
<protein>
    <submittedName>
        <fullName evidence="2">Uncharacterized protein</fullName>
    </submittedName>
</protein>
<name>A0A0B6ZM71_9EUPU</name>
<feature type="non-terminal residue" evidence="2">
    <location>
        <position position="230"/>
    </location>
</feature>
<evidence type="ECO:0000256" key="1">
    <source>
        <dbReference type="SAM" id="MobiDB-lite"/>
    </source>
</evidence>
<dbReference type="EMBL" id="HACG01022748">
    <property type="protein sequence ID" value="CEK69613.1"/>
    <property type="molecule type" value="Transcribed_RNA"/>
</dbReference>
<sequence length="230" mass="25886">PPLIAEVNFQEIHRVIESFICETIVEQDINEDIGSENYSVLDDMGHNQEEAEMQEVVGGLGEKQMAEPTSAAPPSEKSPHVNDRQIGNFSSVNFQQSKFSKDGNPILHSHGTPCVVSKNVNAIKTCYIITKTSSSKTNNVKSKVKRRGNHKTVQVTSKKFKQPSVDKNSRKCIFRKCADRSGQSGRVRRKERWPKSIFRRDPTDNLKQENNQLKISCPSDTSTTTRVIEI</sequence>
<gene>
    <name evidence="2" type="primary">ORF70861</name>
</gene>
<reference evidence="2" key="1">
    <citation type="submission" date="2014-12" db="EMBL/GenBank/DDBJ databases">
        <title>Insight into the proteome of Arion vulgaris.</title>
        <authorList>
            <person name="Aradska J."/>
            <person name="Bulat T."/>
            <person name="Smidak R."/>
            <person name="Sarate P."/>
            <person name="Gangsoo J."/>
            <person name="Sialana F."/>
            <person name="Bilban M."/>
            <person name="Lubec G."/>
        </authorList>
    </citation>
    <scope>NUCLEOTIDE SEQUENCE</scope>
    <source>
        <tissue evidence="2">Skin</tissue>
    </source>
</reference>
<feature type="non-terminal residue" evidence="2">
    <location>
        <position position="1"/>
    </location>
</feature>
<proteinExistence type="predicted"/>
<evidence type="ECO:0000313" key="2">
    <source>
        <dbReference type="EMBL" id="CEK69613.1"/>
    </source>
</evidence>